<accession>A0A3P2AAI2</accession>
<dbReference type="Proteomes" id="UP000279562">
    <property type="component" value="Unassembled WGS sequence"/>
</dbReference>
<organism evidence="1 2">
    <name type="scientific">Prevotella heparinolytica</name>
    <dbReference type="NCBI Taxonomy" id="28113"/>
    <lineage>
        <taxon>Bacteria</taxon>
        <taxon>Pseudomonadati</taxon>
        <taxon>Bacteroidota</taxon>
        <taxon>Bacteroidia</taxon>
        <taxon>Bacteroidales</taxon>
        <taxon>Bacteroidaceae</taxon>
        <taxon>Bacteroides</taxon>
    </lineage>
</organism>
<sequence length="366" mass="41644">MAKYHYCLLLTILLLLGSCRSVEQLSIEYMLPAEVSFPTTLKRVAVVNNMPSVPDNKLIITKEEQNKGANEWMRMTNYYNGDAATTAESLAKTLADENYFEEVVICDSALRTKDISPRESTLSTEEVNHLIQNLDVDFLIALENVQMRSTRKISYIPDWGVFHGTVDVKVYPTVKVYLPNRKGPMVTVSTNDSIFWEEVGSGEAYVRSHLIKEEDMLKQASEFAGTIPTKHLLPYWKTDNRYLFSSGSVNMRDGAIYAKEENWAEAIALWKQTYNSKKGKQKIHAACNIALGYEMQDSIDTALEWALKAQALTDGKGKNTSKDSAELSDSMTSYYLFTTSYVNELQKRKEGMARLNMQMMRFKEEE</sequence>
<dbReference type="PROSITE" id="PS51257">
    <property type="entry name" value="PROKAR_LIPOPROTEIN"/>
    <property type="match status" value="1"/>
</dbReference>
<name>A0A3P2AAI2_9BACE</name>
<dbReference type="EMBL" id="RQYF01000018">
    <property type="protein sequence ID" value="RRD91968.1"/>
    <property type="molecule type" value="Genomic_DNA"/>
</dbReference>
<dbReference type="AlphaFoldDB" id="A0A3P2AAI2"/>
<dbReference type="Pfam" id="PF19867">
    <property type="entry name" value="DUF6340"/>
    <property type="match status" value="1"/>
</dbReference>
<protein>
    <submittedName>
        <fullName evidence="1">Tetratricopeptide repeat protein</fullName>
    </submittedName>
</protein>
<dbReference type="RefSeq" id="WP_125238935.1">
    <property type="nucleotide sequence ID" value="NZ_CAMEHQ010000040.1"/>
</dbReference>
<comment type="caution">
    <text evidence="1">The sequence shown here is derived from an EMBL/GenBank/DDBJ whole genome shotgun (WGS) entry which is preliminary data.</text>
</comment>
<keyword evidence="2" id="KW-1185">Reference proteome</keyword>
<gene>
    <name evidence="1" type="ORF">EII33_06020</name>
</gene>
<proteinExistence type="predicted"/>
<reference evidence="1 2" key="1">
    <citation type="submission" date="2018-11" db="EMBL/GenBank/DDBJ databases">
        <title>Genomes From Bacteria Associated with the Canine Oral Cavity: a Test Case for Automated Genome-Based Taxonomic Assignment.</title>
        <authorList>
            <person name="Coil D.A."/>
            <person name="Jospin G."/>
            <person name="Darling A.E."/>
            <person name="Wallis C."/>
            <person name="Davis I.J."/>
            <person name="Harris S."/>
            <person name="Eisen J.A."/>
            <person name="Holcombe L.J."/>
            <person name="O'Flynn C."/>
        </authorList>
    </citation>
    <scope>NUCLEOTIDE SEQUENCE [LARGE SCALE GENOMIC DNA]</scope>
    <source>
        <strain evidence="1 2">OH1047_COT-310</strain>
    </source>
</reference>
<evidence type="ECO:0000313" key="1">
    <source>
        <dbReference type="EMBL" id="RRD91968.1"/>
    </source>
</evidence>
<evidence type="ECO:0000313" key="2">
    <source>
        <dbReference type="Proteomes" id="UP000279562"/>
    </source>
</evidence>
<dbReference type="InterPro" id="IPR045921">
    <property type="entry name" value="DUF6340"/>
</dbReference>